<keyword evidence="4" id="KW-1185">Reference proteome</keyword>
<dbReference type="SMART" id="SM00213">
    <property type="entry name" value="UBQ"/>
    <property type="match status" value="1"/>
</dbReference>
<name>A0A814RXT7_ADIRI</name>
<proteinExistence type="predicted"/>
<dbReference type="InterPro" id="IPR029071">
    <property type="entry name" value="Ubiquitin-like_domsf"/>
</dbReference>
<evidence type="ECO:0000313" key="4">
    <source>
        <dbReference type="Proteomes" id="UP000663828"/>
    </source>
</evidence>
<dbReference type="Gene3D" id="3.10.20.90">
    <property type="entry name" value="Phosphatidylinositol 3-kinase Catalytic Subunit, Chain A, domain 1"/>
    <property type="match status" value="1"/>
</dbReference>
<feature type="domain" description="Ubiquitin-like" evidence="1">
    <location>
        <begin position="1"/>
        <end position="81"/>
    </location>
</feature>
<evidence type="ECO:0000313" key="5">
    <source>
        <dbReference type="Proteomes" id="UP000663852"/>
    </source>
</evidence>
<organism evidence="2 5">
    <name type="scientific">Adineta ricciae</name>
    <name type="common">Rotifer</name>
    <dbReference type="NCBI Taxonomy" id="249248"/>
    <lineage>
        <taxon>Eukaryota</taxon>
        <taxon>Metazoa</taxon>
        <taxon>Spiralia</taxon>
        <taxon>Gnathifera</taxon>
        <taxon>Rotifera</taxon>
        <taxon>Eurotatoria</taxon>
        <taxon>Bdelloidea</taxon>
        <taxon>Adinetida</taxon>
        <taxon>Adinetidae</taxon>
        <taxon>Adineta</taxon>
    </lineage>
</organism>
<accession>A0A814RXT7</accession>
<dbReference type="AlphaFoldDB" id="A0A814RXT7"/>
<evidence type="ECO:0000313" key="3">
    <source>
        <dbReference type="EMBL" id="CAF1239498.1"/>
    </source>
</evidence>
<dbReference type="InterPro" id="IPR000626">
    <property type="entry name" value="Ubiquitin-like_dom"/>
</dbReference>
<sequence>MKVFIRKSTGTGRTYEFDVEPSMTVAELKAKFLEKTNDQSDTQQTYFAFDGERLFCKNDTLASCGIDDGSELDAYVGNTSNMRNIGSMGIKFIDVSNKKGLKRVEWLKTAPKWRQTRHGLCLEGICTNTICEANGKQVIIPIGYMKFDIVADPDPKLTKCPLCEEFVEPESCAFNNCWWRYQGRKQTRDKKAPIDCECDWQQVDNAYHYFDDETTGQVVWRKLTVEARREKPT</sequence>
<dbReference type="SUPFAM" id="SSF54236">
    <property type="entry name" value="Ubiquitin-like"/>
    <property type="match status" value="1"/>
</dbReference>
<dbReference type="OrthoDB" id="9994687at2759"/>
<dbReference type="Proteomes" id="UP000663828">
    <property type="component" value="Unassembled WGS sequence"/>
</dbReference>
<dbReference type="PROSITE" id="PS50053">
    <property type="entry name" value="UBIQUITIN_2"/>
    <property type="match status" value="1"/>
</dbReference>
<dbReference type="EMBL" id="CAJNOR010002045">
    <property type="protein sequence ID" value="CAF1239498.1"/>
    <property type="molecule type" value="Genomic_DNA"/>
</dbReference>
<dbReference type="InterPro" id="IPR022617">
    <property type="entry name" value="Rad60/SUMO-like_dom"/>
</dbReference>
<dbReference type="CDD" id="cd17039">
    <property type="entry name" value="Ubl_ubiquitin_like"/>
    <property type="match status" value="1"/>
</dbReference>
<evidence type="ECO:0000259" key="1">
    <source>
        <dbReference type="PROSITE" id="PS50053"/>
    </source>
</evidence>
<protein>
    <recommendedName>
        <fullName evidence="1">Ubiquitin-like domain-containing protein</fullName>
    </recommendedName>
</protein>
<dbReference type="EMBL" id="CAJNOJ010000114">
    <property type="protein sequence ID" value="CAF1140449.1"/>
    <property type="molecule type" value="Genomic_DNA"/>
</dbReference>
<evidence type="ECO:0000313" key="2">
    <source>
        <dbReference type="EMBL" id="CAF1140449.1"/>
    </source>
</evidence>
<dbReference type="Proteomes" id="UP000663852">
    <property type="component" value="Unassembled WGS sequence"/>
</dbReference>
<gene>
    <name evidence="2" type="ORF">EDS130_LOCUS22058</name>
    <name evidence="3" type="ORF">XAT740_LOCUS25661</name>
</gene>
<reference evidence="2" key="1">
    <citation type="submission" date="2021-02" db="EMBL/GenBank/DDBJ databases">
        <authorList>
            <person name="Nowell W R."/>
        </authorList>
    </citation>
    <scope>NUCLEOTIDE SEQUENCE</scope>
</reference>
<dbReference type="Pfam" id="PF11976">
    <property type="entry name" value="Rad60-SLD"/>
    <property type="match status" value="1"/>
</dbReference>
<comment type="caution">
    <text evidence="2">The sequence shown here is derived from an EMBL/GenBank/DDBJ whole genome shotgun (WGS) entry which is preliminary data.</text>
</comment>